<keyword evidence="5" id="KW-0732">Signal</keyword>
<feature type="domain" description="Cytochrome c" evidence="6">
    <location>
        <begin position="17"/>
        <end position="99"/>
    </location>
</feature>
<feature type="signal peptide" evidence="5">
    <location>
        <begin position="1"/>
        <end position="19"/>
    </location>
</feature>
<keyword evidence="8" id="KW-1185">Reference proteome</keyword>
<reference evidence="7" key="1">
    <citation type="journal article" date="2022" name="Microorganisms">
        <title>Two New Species of Filamentous Sulfur Bacteria of the Genus Thiothrix, Thiothrix winogradskyi sp. nov. and 'Candidatus Thiothrix sulfatifontis' sp. nov.</title>
        <authorList>
            <person name="Ravin N.V."/>
            <person name="Rossetti S."/>
            <person name="Beletsky A.V."/>
            <person name="Kadnikov V.V."/>
            <person name="Rudenko T.S."/>
            <person name="Smolyakov D.D."/>
            <person name="Moskvitina M.I."/>
            <person name="Gureeva M.V."/>
            <person name="Mardanov A.V."/>
            <person name="Grabovich M.Y."/>
        </authorList>
    </citation>
    <scope>NUCLEOTIDE SEQUENCE</scope>
    <source>
        <strain evidence="7">CT3</strain>
    </source>
</reference>
<evidence type="ECO:0000256" key="1">
    <source>
        <dbReference type="ARBA" id="ARBA00022617"/>
    </source>
</evidence>
<evidence type="ECO:0000313" key="8">
    <source>
        <dbReference type="Proteomes" id="UP001054801"/>
    </source>
</evidence>
<evidence type="ECO:0000256" key="5">
    <source>
        <dbReference type="SAM" id="SignalP"/>
    </source>
</evidence>
<dbReference type="PROSITE" id="PS51007">
    <property type="entry name" value="CYTC"/>
    <property type="match status" value="1"/>
</dbReference>
<dbReference type="InterPro" id="IPR009056">
    <property type="entry name" value="Cyt_c-like_dom"/>
</dbReference>
<organism evidence="7 8">
    <name type="scientific">Thiothrix winogradskyi</name>
    <dbReference type="NCBI Taxonomy" id="96472"/>
    <lineage>
        <taxon>Bacteria</taxon>
        <taxon>Pseudomonadati</taxon>
        <taxon>Pseudomonadota</taxon>
        <taxon>Gammaproteobacteria</taxon>
        <taxon>Thiotrichales</taxon>
        <taxon>Thiotrichaceae</taxon>
        <taxon>Thiothrix</taxon>
    </lineage>
</organism>
<feature type="chain" id="PRO_5046564527" evidence="5">
    <location>
        <begin position="20"/>
        <end position="100"/>
    </location>
</feature>
<dbReference type="InterPro" id="IPR036909">
    <property type="entry name" value="Cyt_c-like_dom_sf"/>
</dbReference>
<dbReference type="RefSeq" id="WP_236501014.1">
    <property type="nucleotide sequence ID" value="NZ_CP091244.1"/>
</dbReference>
<dbReference type="SUPFAM" id="SSF46626">
    <property type="entry name" value="Cytochrome c"/>
    <property type="match status" value="1"/>
</dbReference>
<keyword evidence="3 4" id="KW-0408">Iron</keyword>
<dbReference type="Gene3D" id="1.10.760.10">
    <property type="entry name" value="Cytochrome c-like domain"/>
    <property type="match status" value="1"/>
</dbReference>
<evidence type="ECO:0000256" key="4">
    <source>
        <dbReference type="PROSITE-ProRule" id="PRU00433"/>
    </source>
</evidence>
<evidence type="ECO:0000259" key="6">
    <source>
        <dbReference type="PROSITE" id="PS51007"/>
    </source>
</evidence>
<evidence type="ECO:0000256" key="3">
    <source>
        <dbReference type="ARBA" id="ARBA00023004"/>
    </source>
</evidence>
<sequence>MKRLLTALTAIAWLLPALATAGPATLNHPGRLLAANCFQCHGTDGYGMESLAGEKASEIIDELQEMQFEPARQDIMAVHAQAYTAEEINLIADYFSKQPK</sequence>
<keyword evidence="1 4" id="KW-0349">Heme</keyword>
<accession>A0ABY3T4R3</accession>
<dbReference type="Proteomes" id="UP001054801">
    <property type="component" value="Chromosome"/>
</dbReference>
<evidence type="ECO:0000313" key="7">
    <source>
        <dbReference type="EMBL" id="UJS25710.1"/>
    </source>
</evidence>
<dbReference type="EMBL" id="CP091244">
    <property type="protein sequence ID" value="UJS25710.1"/>
    <property type="molecule type" value="Genomic_DNA"/>
</dbReference>
<protein>
    <submittedName>
        <fullName evidence="7">Cytochrome c class I</fullName>
    </submittedName>
</protein>
<proteinExistence type="predicted"/>
<keyword evidence="2 4" id="KW-0479">Metal-binding</keyword>
<name>A0ABY3T4R3_9GAMM</name>
<evidence type="ECO:0000256" key="2">
    <source>
        <dbReference type="ARBA" id="ARBA00022723"/>
    </source>
</evidence>
<gene>
    <name evidence="7" type="ORF">L2Y54_06615</name>
</gene>